<dbReference type="InterPro" id="IPR013132">
    <property type="entry name" value="PseI/NeuA/B-like_N"/>
</dbReference>
<dbReference type="InterPro" id="IPR036237">
    <property type="entry name" value="Xyl_isomerase-like_sf"/>
</dbReference>
<evidence type="ECO:0000313" key="6">
    <source>
        <dbReference type="Proteomes" id="UP000838160"/>
    </source>
</evidence>
<dbReference type="Gene3D" id="3.10.580.10">
    <property type="entry name" value="CBS-domain"/>
    <property type="match status" value="1"/>
</dbReference>
<sequence>MYINRDTESFKISYTSTLLQALEKLSEKKTKILFVVDHNGSVIGALADGDIRRYLVEKSQDLTATVVQAANRDFQYIYNDQSISNGYNLLSSKIKNVPILDKSDLLVGVIGNDEPVIEIAGRRIGDQEPSFIIAEIGNNHNGSLELAKELVDLAVDAGADCVKFQMRDMASMYNNEGDDNDASQDLGAQYVLDLLKRFQLSDDEFIELFAYCKQKNILALCTPFDESSADKLEKIGVAGFKVASADLTNHKLLKHLAAKKLPLILSTGMSVEQEIIAAVELLEQESASFALLHCNSTYPAPFKDVNLAYLDRLKALGRTVIGYSGHERGIAIPIASVPLGAKIIEKHFTVDKSMEGNDHKVSLLPDEFKNMVMSIRAVEESLGSADISKTITQGEMMNRETLAKSVVANVAISKGDVITEEMLAIKSPGKGLAPYKMGDLVNRVAVRDIAKNDFFYQSDIDGNVVQARKYQLPLKYGIPVRYHDFATICAGGELEMIEFHLSYKDLSVDITEYLNGNYNMDVAIHAPELFENDHVLDLCSPDEEYRQQSIKHMQRVIDMARDVKQYFRNKNDRVCIVVNCGGFTSDGFVSESERTALYAKVAESFSMLDAEGVELIPQTMPPFPWHFGGQQYHNLFVDKDEIIEFCHQYNYRICFDLSHTALACNYYKWDLNDFAKDIAKYSAHHHISDAKGADGEGLQIGDGDVDFITVFSALEADAPNTTWIPEIWQGHKNNGEGFWKSLASLETVLNAK</sequence>
<dbReference type="InterPro" id="IPR046342">
    <property type="entry name" value="CBS_dom_sf"/>
</dbReference>
<dbReference type="PANTHER" id="PTHR42966">
    <property type="entry name" value="N-ACETYLNEURAMINATE SYNTHASE"/>
    <property type="match status" value="1"/>
</dbReference>
<dbReference type="Gene3D" id="3.20.20.70">
    <property type="entry name" value="Aldolase class I"/>
    <property type="match status" value="1"/>
</dbReference>
<accession>A0ABM8ZKZ6</accession>
<dbReference type="PROSITE" id="PS51371">
    <property type="entry name" value="CBS"/>
    <property type="match status" value="1"/>
</dbReference>
<dbReference type="Pfam" id="PF00571">
    <property type="entry name" value="CBS"/>
    <property type="match status" value="1"/>
</dbReference>
<feature type="domain" description="CBS" evidence="4">
    <location>
        <begin position="3"/>
        <end position="62"/>
    </location>
</feature>
<dbReference type="InterPro" id="IPR000644">
    <property type="entry name" value="CBS_dom"/>
</dbReference>
<dbReference type="Gene3D" id="3.90.1210.10">
    <property type="entry name" value="Antifreeze-like/N-acetylneuraminic acid synthase C-terminal domain"/>
    <property type="match status" value="1"/>
</dbReference>
<evidence type="ECO:0000256" key="2">
    <source>
        <dbReference type="PROSITE-ProRule" id="PRU00703"/>
    </source>
</evidence>
<evidence type="ECO:0000259" key="3">
    <source>
        <dbReference type="PROSITE" id="PS50844"/>
    </source>
</evidence>
<evidence type="ECO:0000256" key="1">
    <source>
        <dbReference type="ARBA" id="ARBA00023122"/>
    </source>
</evidence>
<protein>
    <recommendedName>
        <fullName evidence="7">Acetylneuraminic acid synthetase</fullName>
    </recommendedName>
</protein>
<dbReference type="EMBL" id="CAKLCM010000002">
    <property type="protein sequence ID" value="CAH0527230.1"/>
    <property type="molecule type" value="Genomic_DNA"/>
</dbReference>
<dbReference type="Pfam" id="PF01261">
    <property type="entry name" value="AP_endonuc_2"/>
    <property type="match status" value="1"/>
</dbReference>
<comment type="caution">
    <text evidence="5">The sequence shown here is derived from an EMBL/GenBank/DDBJ whole genome shotgun (WGS) entry which is preliminary data.</text>
</comment>
<dbReference type="SUPFAM" id="SSF51269">
    <property type="entry name" value="AFP III-like domain"/>
    <property type="match status" value="1"/>
</dbReference>
<dbReference type="SUPFAM" id="SSF54631">
    <property type="entry name" value="CBS-domain pair"/>
    <property type="match status" value="1"/>
</dbReference>
<reference evidence="5" key="1">
    <citation type="submission" date="2021-12" db="EMBL/GenBank/DDBJ databases">
        <authorList>
            <person name="Rodrigo-Torres L."/>
            <person name="Arahal R. D."/>
            <person name="Lucena T."/>
        </authorList>
    </citation>
    <scope>NUCLEOTIDE SEQUENCE</scope>
    <source>
        <strain evidence="5">CECT 8226</strain>
    </source>
</reference>
<dbReference type="CDD" id="cd11615">
    <property type="entry name" value="SAF_NeuB_like"/>
    <property type="match status" value="1"/>
</dbReference>
<keyword evidence="6" id="KW-1185">Reference proteome</keyword>
<gene>
    <name evidence="5" type="ORF">VHP8226_02558</name>
</gene>
<name>A0ABM8ZKZ6_9VIBR</name>
<dbReference type="InterPro" id="IPR013785">
    <property type="entry name" value="Aldolase_TIM"/>
</dbReference>
<dbReference type="Pfam" id="PF03102">
    <property type="entry name" value="NeuB"/>
    <property type="match status" value="1"/>
</dbReference>
<keyword evidence="1 2" id="KW-0129">CBS domain</keyword>
<evidence type="ECO:0008006" key="7">
    <source>
        <dbReference type="Google" id="ProtNLM"/>
    </source>
</evidence>
<dbReference type="Pfam" id="PF08666">
    <property type="entry name" value="SAF"/>
    <property type="match status" value="1"/>
</dbReference>
<dbReference type="RefSeq" id="WP_237485367.1">
    <property type="nucleotide sequence ID" value="NZ_CAKLCM010000002.1"/>
</dbReference>
<evidence type="ECO:0000259" key="4">
    <source>
        <dbReference type="PROSITE" id="PS51371"/>
    </source>
</evidence>
<proteinExistence type="predicted"/>
<dbReference type="InterPro" id="IPR036732">
    <property type="entry name" value="AFP_Neu5c_C_sf"/>
</dbReference>
<dbReference type="InterPro" id="IPR051690">
    <property type="entry name" value="PseI-like"/>
</dbReference>
<dbReference type="SUPFAM" id="SSF51569">
    <property type="entry name" value="Aldolase"/>
    <property type="match status" value="1"/>
</dbReference>
<dbReference type="InterPro" id="IPR057736">
    <property type="entry name" value="SAF_PseI/NeuA/NeuB"/>
</dbReference>
<dbReference type="PANTHER" id="PTHR42966:SF3">
    <property type="entry name" value="BLR5971 PROTEIN"/>
    <property type="match status" value="1"/>
</dbReference>
<dbReference type="InterPro" id="IPR006190">
    <property type="entry name" value="SAF_AFP_Neu5Ac"/>
</dbReference>
<dbReference type="InterPro" id="IPR013974">
    <property type="entry name" value="SAF"/>
</dbReference>
<dbReference type="Proteomes" id="UP000838160">
    <property type="component" value="Unassembled WGS sequence"/>
</dbReference>
<dbReference type="Gene3D" id="3.20.20.150">
    <property type="entry name" value="Divalent-metal-dependent TIM barrel enzymes"/>
    <property type="match status" value="1"/>
</dbReference>
<dbReference type="SUPFAM" id="SSF51658">
    <property type="entry name" value="Xylose isomerase-like"/>
    <property type="match status" value="1"/>
</dbReference>
<feature type="domain" description="AFP-like" evidence="3">
    <location>
        <begin position="405"/>
        <end position="463"/>
    </location>
</feature>
<dbReference type="SMART" id="SM00858">
    <property type="entry name" value="SAF"/>
    <property type="match status" value="1"/>
</dbReference>
<dbReference type="InterPro" id="IPR013022">
    <property type="entry name" value="Xyl_isomerase-like_TIM-brl"/>
</dbReference>
<organism evidence="5 6">
    <name type="scientific">Vibrio hippocampi</name>
    <dbReference type="NCBI Taxonomy" id="654686"/>
    <lineage>
        <taxon>Bacteria</taxon>
        <taxon>Pseudomonadati</taxon>
        <taxon>Pseudomonadota</taxon>
        <taxon>Gammaproteobacteria</taxon>
        <taxon>Vibrionales</taxon>
        <taxon>Vibrionaceae</taxon>
        <taxon>Vibrio</taxon>
    </lineage>
</organism>
<dbReference type="PROSITE" id="PS50844">
    <property type="entry name" value="AFP_LIKE"/>
    <property type="match status" value="1"/>
</dbReference>
<evidence type="ECO:0000313" key="5">
    <source>
        <dbReference type="EMBL" id="CAH0527230.1"/>
    </source>
</evidence>